<organism evidence="1">
    <name type="scientific">Fervidicoccus fontis</name>
    <dbReference type="NCBI Taxonomy" id="683846"/>
    <lineage>
        <taxon>Archaea</taxon>
        <taxon>Thermoproteota</taxon>
        <taxon>Thermoprotei</taxon>
        <taxon>Fervidicoccales</taxon>
        <taxon>Fervidicoccaceae</taxon>
        <taxon>Fervidicoccus</taxon>
    </lineage>
</organism>
<evidence type="ECO:0000313" key="1">
    <source>
        <dbReference type="EMBL" id="HGZ60599.1"/>
    </source>
</evidence>
<comment type="caution">
    <text evidence="1">The sequence shown here is derived from an EMBL/GenBank/DDBJ whole genome shotgun (WGS) entry which is preliminary data.</text>
</comment>
<dbReference type="AlphaFoldDB" id="A0A7J3SNZ6"/>
<reference evidence="1" key="1">
    <citation type="journal article" date="2020" name="mSystems">
        <title>Genome- and Community-Level Interaction Insights into Carbon Utilization and Element Cycling Functions of Hydrothermarchaeota in Hydrothermal Sediment.</title>
        <authorList>
            <person name="Zhou Z."/>
            <person name="Liu Y."/>
            <person name="Xu W."/>
            <person name="Pan J."/>
            <person name="Luo Z.H."/>
            <person name="Li M."/>
        </authorList>
    </citation>
    <scope>NUCLEOTIDE SEQUENCE [LARGE SCALE GENOMIC DNA]</scope>
    <source>
        <strain evidence="1">SpSt-885</strain>
    </source>
</reference>
<gene>
    <name evidence="1" type="ORF">ENW83_05305</name>
</gene>
<protein>
    <submittedName>
        <fullName evidence="1">Uncharacterized protein</fullName>
    </submittedName>
</protein>
<name>A0A7J3SNZ6_9CREN</name>
<proteinExistence type="predicted"/>
<dbReference type="EMBL" id="DTLS01000153">
    <property type="protein sequence ID" value="HGZ60599.1"/>
    <property type="molecule type" value="Genomic_DNA"/>
</dbReference>
<sequence>MEPLDIWDRKISKEGGGVHLSLKSIIVARSPEVGISMLIDVVSQLEKSELKPIPLIFPMHYDLLAFDWKTGSYDTELLLKFVEEKIGFENIPIIFLTRGDYINKPYYCSKHYKICLLNDEKKLDVVLAELFSSSK</sequence>
<accession>A0A7J3SNZ6</accession>